<protein>
    <recommendedName>
        <fullName evidence="4">KASH domain-containing protein</fullName>
    </recommendedName>
</protein>
<sequence>MKRIQPFTIGTKLSIPVEPRWSEGVDIYLSSPTSTDGCKQKNDQNRLKRDCSDAQSWTQQPADDPQVISPVDSDTQEDQTSSDSPSSSSRSIKKIAICTSVESRDEHCTSPTRESHCQGQGFDSDKVSSTHRTSPTAQPGECGDLSSQLKNESRSRMRPRDPKCSGGTIPTCPPSQHSEGTAQAQQWELKDFENSLIQLTASLDFREEDAQEKHKRIDLSPEKLRESEAEDDEDKDEDEDKDDLSRPWLKLRALLRNYQKDLMLALDVSNFYQQADNLIKTINSKRRNVASEADVGEIAIQIQMLREAGSRLSDLHSTLATRVTRKQAEVKHSWARLQDALRNQRPEDHPQTRPRCSANDKSSDPTQATQSASAEPSEVQGIMGKDIKEEQNRLKGVEDTIDLWDRRRLMTMTDAAPEDNTQTHDVTTESTEAVDEWNQQVTDSSTVLSEDRDNLPVMVEASSADKTQSWLRDNIAMAFDQEKLDEDPDSPKIEELLRQVETLWEVLRRRERRPETSSSDTPAEKEDEEEQEEEEEVVVEEEEVMAEEKEEEEEEEEEEGEMLGEEEESCSEVKECAKGSPRAKVLPENVGECDSGMLTKFLEHLEQKDNHGMWQVVRGAGDQRSGCFSVSANETLEVRVDLSKTGGMRRTSPAQDQHTEQLINLLSTLTLRINEHLSRCAELSMDILELESNMATLCEPDLMGLEGLQEQQDDLEVDFHIMAGEVEDMEKLATHLKTLPPERSLFLGEEVQATLQAWEEVGRSLAENRGRLSKFKQLQEFFDKYLAMIAWAETTRSCMFSSGSVREGGEEERSKMADLDLRIQQKMEEFTQLTADGQTLTDDGLHVAEIIRERTEELQSMLGWIQDNWRTQKEQLTQRRRAPDVASEGSGSAALANRSIKATGPDLSEPQRVVENITPPAQPISSAKDPISQSSGPEQQQQQQHTGSVSSSLSVPSAPRVAVVPVNNSCGSGSNVTSMVVDDAGKAPRPLGNSICLILSFDEEERRISQVQKPTELPAEESSEATHRVSTFLHVNDSNKTAEKIGEDAALSRTEEREPVQNLPRTEGREPVQNLSRTEGRERLPLSPRLLASCCSSSSSSSSSSTSSSSSSSSSPSSSPCSPCVPAISSVFIPTLLKMATIPSCLGEKIMTPPGRSSQRRGSMPGVPGLDVPVKATASATAAAAVASRPNGATYCTNTWPLGCRKQRRLPSTNTKLQVYVKPNPLLLNSSSVQSGRPVADAIPGREHMHVLSHQAPVEGASGPAKNQCCYLSMGSTLSFNLPKDLGRLPSLPVINVSDPSKPARGGHTKTGAVVNDAPTSHQQQPPRPTAFTLPNDLPSLPVTNVTDPPKQAIEGQIKAVTVANSAQTSHQQHPPRPTSFTLPKDLGWVSSLPVTNVSSPPKQASEGQTKAGGIAGAQGADQQPPQPMVFSLPSDLGRPPVTNITDPPKQASEGQIKAVAAANNAQTSHQQQPAQPMAFSSPNILGCLPSLPVFNVSSPPNQASEGHMKAGAVANNAQTSHQQQPPRPTALPITTTTHQDPPQIPLLLKQKQFILSPVEEAKHETAWEQEAEKVRTTDTVLEPSQSSKGDDAFTRKASDIVPESSQCSKSDGVSTSNSNVTVSAYHDCTAKGTDPATVQSKIALTSSGGKSEDVVQKMEVKVKDEDGVAGKTTCVHVPVKLPLCTAHPPTPTCSVNSPSHPHQCLSAHTKIKDLNGHIYHRPKELSSSQSKSIISTAEHTPTISTDSASSSQRLSVCKTGRIIVCAESSCVVCSDSSVSTATAGSKTTKSQAHGNRVEFIQPGRWEFEQEEEELKGIWDGKGNQRDRRDVQAGAIRPAGSKVKTRRTRPLEKPGEPLIQCPPLQSVLRMAHRGCPVFACEDKSTTPLGTAEKQQQQHTEWAKSAFSLKSKPESSGRSVQEFSLSSKNEQVAFTLTLPGGPSGHAAVQPSDGSLKLPGRTEEEAADTRLPHVTQSAFTITSAN</sequence>
<feature type="compositionally biased region" description="Low complexity" evidence="1">
    <location>
        <begin position="1093"/>
        <end position="1121"/>
    </location>
</feature>
<dbReference type="SMART" id="SM00150">
    <property type="entry name" value="SPEC"/>
    <property type="match status" value="3"/>
</dbReference>
<feature type="compositionally biased region" description="Polar residues" evidence="1">
    <location>
        <begin position="364"/>
        <end position="374"/>
    </location>
</feature>
<feature type="compositionally biased region" description="Polar residues" evidence="1">
    <location>
        <begin position="1578"/>
        <end position="1588"/>
    </location>
</feature>
<dbReference type="PANTHER" id="PTHR11915">
    <property type="entry name" value="SPECTRIN/FILAMIN RELATED CYTOSKELETAL PROTEIN"/>
    <property type="match status" value="1"/>
</dbReference>
<evidence type="ECO:0000256" key="1">
    <source>
        <dbReference type="SAM" id="MobiDB-lite"/>
    </source>
</evidence>
<dbReference type="EMBL" id="JBHFQA010000015">
    <property type="protein sequence ID" value="KAL2086592.1"/>
    <property type="molecule type" value="Genomic_DNA"/>
</dbReference>
<evidence type="ECO:0008006" key="4">
    <source>
        <dbReference type="Google" id="ProtNLM"/>
    </source>
</evidence>
<dbReference type="CDD" id="cd00176">
    <property type="entry name" value="SPEC"/>
    <property type="match status" value="1"/>
</dbReference>
<feature type="compositionally biased region" description="Acidic residues" evidence="1">
    <location>
        <begin position="228"/>
        <end position="242"/>
    </location>
</feature>
<reference evidence="2 3" key="1">
    <citation type="submission" date="2024-09" db="EMBL/GenBank/DDBJ databases">
        <title>A chromosome-level genome assembly of Gray's grenadier anchovy, Coilia grayii.</title>
        <authorList>
            <person name="Fu Z."/>
        </authorList>
    </citation>
    <scope>NUCLEOTIDE SEQUENCE [LARGE SCALE GENOMIC DNA]</scope>
    <source>
        <strain evidence="2">G4</strain>
        <tissue evidence="2">Muscle</tissue>
    </source>
</reference>
<name>A0ABD1JHS7_9TELE</name>
<feature type="compositionally biased region" description="Polar residues" evidence="1">
    <location>
        <begin position="1604"/>
        <end position="1613"/>
    </location>
</feature>
<dbReference type="Proteomes" id="UP001591681">
    <property type="component" value="Unassembled WGS sequence"/>
</dbReference>
<feature type="compositionally biased region" description="Low complexity" evidence="1">
    <location>
        <begin position="78"/>
        <end position="90"/>
    </location>
</feature>
<comment type="caution">
    <text evidence="2">The sequence shown here is derived from an EMBL/GenBank/DDBJ whole genome shotgun (WGS) entry which is preliminary data.</text>
</comment>
<organism evidence="2 3">
    <name type="scientific">Coilia grayii</name>
    <name type="common">Gray's grenadier anchovy</name>
    <dbReference type="NCBI Taxonomy" id="363190"/>
    <lineage>
        <taxon>Eukaryota</taxon>
        <taxon>Metazoa</taxon>
        <taxon>Chordata</taxon>
        <taxon>Craniata</taxon>
        <taxon>Vertebrata</taxon>
        <taxon>Euteleostomi</taxon>
        <taxon>Actinopterygii</taxon>
        <taxon>Neopterygii</taxon>
        <taxon>Teleostei</taxon>
        <taxon>Clupei</taxon>
        <taxon>Clupeiformes</taxon>
        <taxon>Clupeoidei</taxon>
        <taxon>Engraulidae</taxon>
        <taxon>Coilinae</taxon>
        <taxon>Coilia</taxon>
    </lineage>
</organism>
<feature type="compositionally biased region" description="Low complexity" evidence="1">
    <location>
        <begin position="932"/>
        <end position="956"/>
    </location>
</feature>
<feature type="region of interest" description="Disordered" evidence="1">
    <location>
        <begin position="1299"/>
        <end position="1330"/>
    </location>
</feature>
<feature type="region of interest" description="Disordered" evidence="1">
    <location>
        <begin position="1396"/>
        <end position="1426"/>
    </location>
</feature>
<feature type="region of interest" description="Disordered" evidence="1">
    <location>
        <begin position="1937"/>
        <end position="1968"/>
    </location>
</feature>
<accession>A0ABD1JHS7</accession>
<dbReference type="Gene3D" id="1.20.58.60">
    <property type="match status" value="2"/>
</dbReference>
<feature type="region of interest" description="Disordered" evidence="1">
    <location>
        <begin position="28"/>
        <end position="184"/>
    </location>
</feature>
<feature type="region of interest" description="Disordered" evidence="1">
    <location>
        <begin position="1037"/>
        <end position="1121"/>
    </location>
</feature>
<feature type="compositionally biased region" description="Basic and acidic residues" evidence="1">
    <location>
        <begin position="1589"/>
        <end position="1599"/>
    </location>
</feature>
<evidence type="ECO:0000313" key="3">
    <source>
        <dbReference type="Proteomes" id="UP001591681"/>
    </source>
</evidence>
<keyword evidence="3" id="KW-1185">Reference proteome</keyword>
<feature type="compositionally biased region" description="Basic and acidic residues" evidence="1">
    <location>
        <begin position="38"/>
        <end position="52"/>
    </location>
</feature>
<feature type="compositionally biased region" description="Basic and acidic residues" evidence="1">
    <location>
        <begin position="1958"/>
        <end position="1968"/>
    </location>
</feature>
<feature type="region of interest" description="Disordered" evidence="1">
    <location>
        <begin position="875"/>
        <end position="956"/>
    </location>
</feature>
<feature type="compositionally biased region" description="Basic and acidic residues" evidence="1">
    <location>
        <begin position="102"/>
        <end position="116"/>
    </location>
</feature>
<feature type="compositionally biased region" description="Basic and acidic residues" evidence="1">
    <location>
        <begin position="342"/>
        <end position="351"/>
    </location>
</feature>
<feature type="compositionally biased region" description="Basic and acidic residues" evidence="1">
    <location>
        <begin position="1565"/>
        <end position="1577"/>
    </location>
</feature>
<feature type="region of interest" description="Disordered" evidence="1">
    <location>
        <begin position="341"/>
        <end position="393"/>
    </location>
</feature>
<feature type="compositionally biased region" description="Basic and acidic residues" evidence="1">
    <location>
        <begin position="211"/>
        <end position="227"/>
    </location>
</feature>
<feature type="compositionally biased region" description="Basic and acidic residues" evidence="1">
    <location>
        <begin position="151"/>
        <end position="163"/>
    </location>
</feature>
<feature type="compositionally biased region" description="Polar residues" evidence="1">
    <location>
        <begin position="1396"/>
        <end position="1409"/>
    </location>
</feature>
<feature type="region of interest" description="Disordered" evidence="1">
    <location>
        <begin position="207"/>
        <end position="243"/>
    </location>
</feature>
<dbReference type="InterPro" id="IPR018159">
    <property type="entry name" value="Spectrin/alpha-actinin"/>
</dbReference>
<dbReference type="SUPFAM" id="SSF46966">
    <property type="entry name" value="Spectrin repeat"/>
    <property type="match status" value="3"/>
</dbReference>
<evidence type="ECO:0000313" key="2">
    <source>
        <dbReference type="EMBL" id="KAL2086592.1"/>
    </source>
</evidence>
<feature type="compositionally biased region" description="Polar residues" evidence="1">
    <location>
        <begin position="174"/>
        <end position="184"/>
    </location>
</feature>
<proteinExistence type="predicted"/>
<feature type="region of interest" description="Disordered" evidence="1">
    <location>
        <begin position="1565"/>
        <end position="1617"/>
    </location>
</feature>
<feature type="region of interest" description="Disordered" evidence="1">
    <location>
        <begin position="510"/>
        <end position="572"/>
    </location>
</feature>
<gene>
    <name evidence="2" type="ORF">ACEWY4_017651</name>
</gene>
<feature type="compositionally biased region" description="Acidic residues" evidence="1">
    <location>
        <begin position="525"/>
        <end position="570"/>
    </location>
</feature>